<dbReference type="Pfam" id="PF06108">
    <property type="entry name" value="DUF952"/>
    <property type="match status" value="1"/>
</dbReference>
<dbReference type="Gene3D" id="3.20.170.20">
    <property type="entry name" value="Protein of unknown function DUF952"/>
    <property type="match status" value="1"/>
</dbReference>
<dbReference type="RefSeq" id="WP_184677756.1">
    <property type="nucleotide sequence ID" value="NZ_JACHGY010000001.1"/>
</dbReference>
<accession>A0A7X0H9F1</accession>
<dbReference type="Proteomes" id="UP000541810">
    <property type="component" value="Unassembled WGS sequence"/>
</dbReference>
<sequence>MPIILHITQEQAWSDVQAEGRYETPSLHSQGFIHCSTNEQVLEVANVLFKDQAGLVLLCIDRGKIVPEVRYENCEGGDRLFPHIYGPLNLDAVLDVVPFTADDDGLFQLPPTVRRMFE</sequence>
<dbReference type="AlphaFoldDB" id="A0A7X0H9F1"/>
<keyword evidence="2" id="KW-1185">Reference proteome</keyword>
<reference evidence="1 2" key="1">
    <citation type="submission" date="2020-08" db="EMBL/GenBank/DDBJ databases">
        <title>Genomic Encyclopedia of Type Strains, Phase IV (KMG-IV): sequencing the most valuable type-strain genomes for metagenomic binning, comparative biology and taxonomic classification.</title>
        <authorList>
            <person name="Goeker M."/>
        </authorList>
    </citation>
    <scope>NUCLEOTIDE SEQUENCE [LARGE SCALE GENOMIC DNA]</scope>
    <source>
        <strain evidence="1 2">DSM 103725</strain>
    </source>
</reference>
<organism evidence="1 2">
    <name type="scientific">Algisphaera agarilytica</name>
    <dbReference type="NCBI Taxonomy" id="1385975"/>
    <lineage>
        <taxon>Bacteria</taxon>
        <taxon>Pseudomonadati</taxon>
        <taxon>Planctomycetota</taxon>
        <taxon>Phycisphaerae</taxon>
        <taxon>Phycisphaerales</taxon>
        <taxon>Phycisphaeraceae</taxon>
        <taxon>Algisphaera</taxon>
    </lineage>
</organism>
<dbReference type="SUPFAM" id="SSF56399">
    <property type="entry name" value="ADP-ribosylation"/>
    <property type="match status" value="1"/>
</dbReference>
<comment type="caution">
    <text evidence="1">The sequence shown here is derived from an EMBL/GenBank/DDBJ whole genome shotgun (WGS) entry which is preliminary data.</text>
</comment>
<gene>
    <name evidence="1" type="ORF">HNQ40_002030</name>
</gene>
<evidence type="ECO:0000313" key="2">
    <source>
        <dbReference type="Proteomes" id="UP000541810"/>
    </source>
</evidence>
<dbReference type="InterPro" id="IPR009297">
    <property type="entry name" value="DUF952"/>
</dbReference>
<protein>
    <submittedName>
        <fullName evidence="1">Uncharacterized protein (DUF952 family)</fullName>
    </submittedName>
</protein>
<proteinExistence type="predicted"/>
<dbReference type="PANTHER" id="PTHR34129:SF1">
    <property type="entry name" value="DUF952 DOMAIN-CONTAINING PROTEIN"/>
    <property type="match status" value="1"/>
</dbReference>
<dbReference type="PANTHER" id="PTHR34129">
    <property type="entry name" value="BLR1139 PROTEIN"/>
    <property type="match status" value="1"/>
</dbReference>
<name>A0A7X0H9F1_9BACT</name>
<dbReference type="EMBL" id="JACHGY010000001">
    <property type="protein sequence ID" value="MBB6430224.1"/>
    <property type="molecule type" value="Genomic_DNA"/>
</dbReference>
<evidence type="ECO:0000313" key="1">
    <source>
        <dbReference type="EMBL" id="MBB6430224.1"/>
    </source>
</evidence>